<dbReference type="AlphaFoldDB" id="A0A7G2C3E8"/>
<keyword evidence="3" id="KW-0675">Receptor</keyword>
<dbReference type="InterPro" id="IPR021183">
    <property type="entry name" value="NatA_aux_su"/>
</dbReference>
<gene>
    <name evidence="3" type="ORF">ADEAN_000167000</name>
</gene>
<keyword evidence="1" id="KW-0677">Repeat</keyword>
<dbReference type="PANTHER" id="PTHR22767">
    <property type="entry name" value="N-TERMINAL ACETYLTRANSFERASE-RELATED"/>
    <property type="match status" value="1"/>
</dbReference>
<evidence type="ECO:0000313" key="4">
    <source>
        <dbReference type="Proteomes" id="UP000515908"/>
    </source>
</evidence>
<dbReference type="Pfam" id="PF12569">
    <property type="entry name" value="NatA_aux_su"/>
    <property type="match status" value="1"/>
</dbReference>
<sequence length="484" mass="55837">MCRAKAHALLGQKQEAEKRYAELMNLGFAEGECLAAIAHLHKIPLDDLRRPKQQVEKYVEIVENLSKEKPSKYLERHLLDCCPLDQFKGRLLAYVLPYIKKMIPSLFSVLKSLYTDKARADLVGEVFNQLREELESGDYTTSFGGEKSPCYVLWVYAYLASHYRRVGDAATAHQYVDKAIAHTPTLEMLYVERAKIFQSEGKTAEAAEAADFARKLDLQDKYLNTVAARFYFRNNDIERGEEVMQLFYKEPTVKGDTFLIALESQCSWYAKEVGEAFYRKGDYVSALQNLLMFDLHHKQNLCELNDFHSYVFRRNTMRAWFDVIHNMDHVEENKFFLSFCPGLVRTYIKVHQVGEEAARAAHTPRPELSLEGLNAEDTKRITGLLDEFYMKDVDLSEPLQKAARYMNSLLQHRAGDVETHRLAVEFYTVREKPLLVARALHTLKRLKYADVDALVKEFQSGLLAKQSSAMDKRVKEVVEELLSR</sequence>
<dbReference type="Gene3D" id="1.25.40.1040">
    <property type="match status" value="1"/>
</dbReference>
<evidence type="ECO:0000256" key="2">
    <source>
        <dbReference type="ARBA" id="ARBA00022803"/>
    </source>
</evidence>
<dbReference type="EMBL" id="LR877147">
    <property type="protein sequence ID" value="CAD2214226.1"/>
    <property type="molecule type" value="Genomic_DNA"/>
</dbReference>
<dbReference type="VEuPathDB" id="TriTrypDB:ADEAN_000167000"/>
<keyword evidence="2" id="KW-0802">TPR repeat</keyword>
<reference evidence="3 4" key="1">
    <citation type="submission" date="2020-08" db="EMBL/GenBank/DDBJ databases">
        <authorList>
            <person name="Newling K."/>
            <person name="Davey J."/>
            <person name="Forrester S."/>
        </authorList>
    </citation>
    <scope>NUCLEOTIDE SEQUENCE [LARGE SCALE GENOMIC DNA]</scope>
    <source>
        <strain evidence="4">Crithidia deanei Carvalho (ATCC PRA-265)</strain>
    </source>
</reference>
<dbReference type="SUPFAM" id="SSF48452">
    <property type="entry name" value="TPR-like"/>
    <property type="match status" value="1"/>
</dbReference>
<dbReference type="InterPro" id="IPR011990">
    <property type="entry name" value="TPR-like_helical_dom_sf"/>
</dbReference>
<dbReference type="Proteomes" id="UP000515908">
    <property type="component" value="Chromosome 03"/>
</dbReference>
<keyword evidence="4" id="KW-1185">Reference proteome</keyword>
<evidence type="ECO:0000313" key="3">
    <source>
        <dbReference type="EMBL" id="CAD2214226.1"/>
    </source>
</evidence>
<protein>
    <submittedName>
        <fullName evidence="3">NMDA receptor-regulated protein 1, putative</fullName>
    </submittedName>
</protein>
<dbReference type="PANTHER" id="PTHR22767:SF2">
    <property type="entry name" value="N(ALPHA)-ACETYLTRANSFERASE 15_16, ISOFORM A"/>
    <property type="match status" value="1"/>
</dbReference>
<accession>A0A7G2C3E8</accession>
<evidence type="ECO:0000256" key="1">
    <source>
        <dbReference type="ARBA" id="ARBA00022737"/>
    </source>
</evidence>
<organism evidence="3 4">
    <name type="scientific">Angomonas deanei</name>
    <dbReference type="NCBI Taxonomy" id="59799"/>
    <lineage>
        <taxon>Eukaryota</taxon>
        <taxon>Discoba</taxon>
        <taxon>Euglenozoa</taxon>
        <taxon>Kinetoplastea</taxon>
        <taxon>Metakinetoplastina</taxon>
        <taxon>Trypanosomatida</taxon>
        <taxon>Trypanosomatidae</taxon>
        <taxon>Strigomonadinae</taxon>
        <taxon>Angomonas</taxon>
    </lineage>
</organism>
<proteinExistence type="predicted"/>
<dbReference type="Gene3D" id="1.25.40.1010">
    <property type="match status" value="2"/>
</dbReference>
<dbReference type="GO" id="GO:0005737">
    <property type="term" value="C:cytoplasm"/>
    <property type="evidence" value="ECO:0007669"/>
    <property type="project" value="TreeGrafter"/>
</dbReference>
<name>A0A7G2C3E8_9TRYP</name>